<protein>
    <submittedName>
        <fullName evidence="2">ABC-type multidrug transport system ATPase subunit</fullName>
    </submittedName>
</protein>
<dbReference type="SUPFAM" id="SSF52540">
    <property type="entry name" value="P-loop containing nucleoside triphosphate hydrolases"/>
    <property type="match status" value="1"/>
</dbReference>
<dbReference type="Proteomes" id="UP001247307">
    <property type="component" value="Unassembled WGS sequence"/>
</dbReference>
<accession>A0AAE3YGN2</accession>
<dbReference type="RefSeq" id="WP_309849992.1">
    <property type="nucleotide sequence ID" value="NZ_BAAAIU010000042.1"/>
</dbReference>
<dbReference type="AlphaFoldDB" id="A0AAE3YGN2"/>
<name>A0AAE3YGN2_9MICC</name>
<feature type="region of interest" description="Disordered" evidence="1">
    <location>
        <begin position="198"/>
        <end position="224"/>
    </location>
</feature>
<evidence type="ECO:0000256" key="1">
    <source>
        <dbReference type="SAM" id="MobiDB-lite"/>
    </source>
</evidence>
<evidence type="ECO:0000313" key="3">
    <source>
        <dbReference type="Proteomes" id="UP001247307"/>
    </source>
</evidence>
<keyword evidence="3" id="KW-1185">Reference proteome</keyword>
<reference evidence="2" key="1">
    <citation type="submission" date="2023-07" db="EMBL/GenBank/DDBJ databases">
        <title>Sequencing the genomes of 1000 actinobacteria strains.</title>
        <authorList>
            <person name="Klenk H.-P."/>
        </authorList>
    </citation>
    <scope>NUCLEOTIDE SEQUENCE</scope>
    <source>
        <strain evidence="2">DSM 13988</strain>
    </source>
</reference>
<comment type="caution">
    <text evidence="2">The sequence shown here is derived from an EMBL/GenBank/DDBJ whole genome shotgun (WGS) entry which is preliminary data.</text>
</comment>
<organism evidence="2 3">
    <name type="scientific">Falsarthrobacter nasiphocae</name>
    <dbReference type="NCBI Taxonomy" id="189863"/>
    <lineage>
        <taxon>Bacteria</taxon>
        <taxon>Bacillati</taxon>
        <taxon>Actinomycetota</taxon>
        <taxon>Actinomycetes</taxon>
        <taxon>Micrococcales</taxon>
        <taxon>Micrococcaceae</taxon>
        <taxon>Falsarthrobacter</taxon>
    </lineage>
</organism>
<sequence length="224" mass="24467">MLTAHDLRFRGHHADIITPTSFSAAAGEVTLVIHESPETRTALGLILTDRMRPTSGSVDSPRPLRRRSALIDAPDITEPGDELTGRGIVTEAMALTPGMRTLFLNRRAESWMADHGLGELAREPLERIDGAHRLRLLTETALMDEAVDLLVLDSPDRHAPAEEWLPYVAEVAARGVTVVVLLPSAPHDWRGTVVYVGDDGCADQPEPAADTEPQNPTHEEEDRA</sequence>
<evidence type="ECO:0000313" key="2">
    <source>
        <dbReference type="EMBL" id="MDR6891800.1"/>
    </source>
</evidence>
<dbReference type="Gene3D" id="3.40.50.300">
    <property type="entry name" value="P-loop containing nucleotide triphosphate hydrolases"/>
    <property type="match status" value="1"/>
</dbReference>
<dbReference type="EMBL" id="JAVDUI010000001">
    <property type="protein sequence ID" value="MDR6891800.1"/>
    <property type="molecule type" value="Genomic_DNA"/>
</dbReference>
<gene>
    <name evidence="2" type="ORF">J2S35_000740</name>
</gene>
<dbReference type="InterPro" id="IPR027417">
    <property type="entry name" value="P-loop_NTPase"/>
</dbReference>
<proteinExistence type="predicted"/>